<organism evidence="3">
    <name type="scientific">Aphanomyces invadans</name>
    <dbReference type="NCBI Taxonomy" id="157072"/>
    <lineage>
        <taxon>Eukaryota</taxon>
        <taxon>Sar</taxon>
        <taxon>Stramenopiles</taxon>
        <taxon>Oomycota</taxon>
        <taxon>Saprolegniomycetes</taxon>
        <taxon>Saprolegniales</taxon>
        <taxon>Verrucalvaceae</taxon>
        <taxon>Aphanomyces</taxon>
    </lineage>
</organism>
<reference evidence="3" key="1">
    <citation type="submission" date="2013-12" db="EMBL/GenBank/DDBJ databases">
        <title>The Genome Sequence of Aphanomyces invadans NJM9701.</title>
        <authorList>
            <consortium name="The Broad Institute Genomics Platform"/>
            <person name="Russ C."/>
            <person name="Tyler B."/>
            <person name="van West P."/>
            <person name="Dieguez-Uribeondo J."/>
            <person name="Young S.K."/>
            <person name="Zeng Q."/>
            <person name="Gargeya S."/>
            <person name="Fitzgerald M."/>
            <person name="Abouelleil A."/>
            <person name="Alvarado L."/>
            <person name="Chapman S.B."/>
            <person name="Gainer-Dewar J."/>
            <person name="Goldberg J."/>
            <person name="Griggs A."/>
            <person name="Gujja S."/>
            <person name="Hansen M."/>
            <person name="Howarth C."/>
            <person name="Imamovic A."/>
            <person name="Ireland A."/>
            <person name="Larimer J."/>
            <person name="McCowan C."/>
            <person name="Murphy C."/>
            <person name="Pearson M."/>
            <person name="Poon T.W."/>
            <person name="Priest M."/>
            <person name="Roberts A."/>
            <person name="Saif S."/>
            <person name="Shea T."/>
            <person name="Sykes S."/>
            <person name="Wortman J."/>
            <person name="Nusbaum C."/>
            <person name="Birren B."/>
        </authorList>
    </citation>
    <scope>NUCLEOTIDE SEQUENCE [LARGE SCALE GENOMIC DNA]</scope>
    <source>
        <strain evidence="3">NJM9701</strain>
    </source>
</reference>
<keyword evidence="1" id="KW-0175">Coiled coil</keyword>
<feature type="coiled-coil region" evidence="1">
    <location>
        <begin position="153"/>
        <end position="187"/>
    </location>
</feature>
<dbReference type="AlphaFoldDB" id="A0A024TNW1"/>
<accession>A0A024TNW1</accession>
<evidence type="ECO:0000313" key="3">
    <source>
        <dbReference type="EMBL" id="ETV95708.1"/>
    </source>
</evidence>
<dbReference type="EMBL" id="KI913980">
    <property type="protein sequence ID" value="ETV95708.1"/>
    <property type="molecule type" value="Genomic_DNA"/>
</dbReference>
<dbReference type="GeneID" id="20088175"/>
<dbReference type="VEuPathDB" id="FungiDB:H310_11125"/>
<feature type="region of interest" description="Disordered" evidence="2">
    <location>
        <begin position="339"/>
        <end position="363"/>
    </location>
</feature>
<gene>
    <name evidence="3" type="ORF">H310_11125</name>
</gene>
<dbReference type="RefSeq" id="XP_008875901.1">
    <property type="nucleotide sequence ID" value="XM_008877679.1"/>
</dbReference>
<proteinExistence type="predicted"/>
<dbReference type="InterPro" id="IPR008983">
    <property type="entry name" value="Tumour_necrosis_fac-like_dom"/>
</dbReference>
<name>A0A024TNW1_9STRA</name>
<dbReference type="Gene3D" id="2.60.120.40">
    <property type="match status" value="1"/>
</dbReference>
<protein>
    <submittedName>
        <fullName evidence="3">Uncharacterized protein</fullName>
    </submittedName>
</protein>
<sequence>MAATRRAAAAVAATPSKPTDLVLALSRTTFATHTDLFRAEIYTVGGELPIRIWMESRRSKGQWECTVMNFDDHRPAGASYSLPPTTVLTALMSVLTCTSKRNDETCSESCEHYDIDLQSTPQRRLSLSLSMKAFVGLCAEYTFILTPIAMEALDIIHAKVRDLEDEVAELREENRRLRSTNHRTTGKALPLDKLEMSSSHDTDAFDHIAWTVPTHLPSSFMSINSDHDVLTAHRDGLYHIQVSGSCTSSGGVVVLYHNDNKIAVASAIKQDDGASTKYQIQLSVMVQLAVDATIEVCFLSKSPCGHTQCAPSGTCARSKMNKRAKLVVHAVSLLSQVPTDGNVSTRSAAAPPTNGGDHDSDTDVDIVTVKRERKRTRNCFK</sequence>
<dbReference type="eggNOG" id="ENOG502SVAP">
    <property type="taxonomic scope" value="Eukaryota"/>
</dbReference>
<evidence type="ECO:0000256" key="1">
    <source>
        <dbReference type="SAM" id="Coils"/>
    </source>
</evidence>
<dbReference type="OrthoDB" id="76064at2759"/>
<evidence type="ECO:0000256" key="2">
    <source>
        <dbReference type="SAM" id="MobiDB-lite"/>
    </source>
</evidence>